<evidence type="ECO:0000313" key="1">
    <source>
        <dbReference type="EMBL" id="SMO79905.1"/>
    </source>
</evidence>
<dbReference type="AlphaFoldDB" id="A0A521E7L8"/>
<dbReference type="EMBL" id="FXSZ01000012">
    <property type="protein sequence ID" value="SMO79905.1"/>
    <property type="molecule type" value="Genomic_DNA"/>
</dbReference>
<evidence type="ECO:0000313" key="2">
    <source>
        <dbReference type="Proteomes" id="UP000315971"/>
    </source>
</evidence>
<name>A0A521E7L8_9SPHI</name>
<dbReference type="OrthoDB" id="671991at2"/>
<keyword evidence="2" id="KW-1185">Reference proteome</keyword>
<organism evidence="1 2">
    <name type="scientific">Solitalea koreensis</name>
    <dbReference type="NCBI Taxonomy" id="543615"/>
    <lineage>
        <taxon>Bacteria</taxon>
        <taxon>Pseudomonadati</taxon>
        <taxon>Bacteroidota</taxon>
        <taxon>Sphingobacteriia</taxon>
        <taxon>Sphingobacteriales</taxon>
        <taxon>Sphingobacteriaceae</taxon>
        <taxon>Solitalea</taxon>
    </lineage>
</organism>
<sequence length="96" mass="10457">MVLSVTPCCAWDHCDSEDTVTTIKGNDKKSHTNDETGKGTCSPFFACSSCSGFVTNAAVSIIIELPSINPVPLLVKYINHYSLQRSNPIWQPPQLS</sequence>
<gene>
    <name evidence="1" type="ORF">SAMN06265350_11229</name>
</gene>
<dbReference type="Proteomes" id="UP000315971">
    <property type="component" value="Unassembled WGS sequence"/>
</dbReference>
<reference evidence="1 2" key="1">
    <citation type="submission" date="2017-05" db="EMBL/GenBank/DDBJ databases">
        <authorList>
            <person name="Varghese N."/>
            <person name="Submissions S."/>
        </authorList>
    </citation>
    <scope>NUCLEOTIDE SEQUENCE [LARGE SCALE GENOMIC DNA]</scope>
    <source>
        <strain evidence="1 2">DSM 21342</strain>
    </source>
</reference>
<accession>A0A521E7L8</accession>
<protein>
    <submittedName>
        <fullName evidence="1">Uncharacterized protein</fullName>
    </submittedName>
</protein>
<proteinExistence type="predicted"/>